<accession>A0A1L9QV74</accession>
<evidence type="ECO:0000256" key="1">
    <source>
        <dbReference type="ARBA" id="ARBA00022723"/>
    </source>
</evidence>
<dbReference type="InterPro" id="IPR036249">
    <property type="entry name" value="Thioredoxin-like_sf"/>
</dbReference>
<dbReference type="Gene3D" id="3.40.30.10">
    <property type="entry name" value="Glutaredoxin"/>
    <property type="match status" value="1"/>
</dbReference>
<keyword evidence="1" id="KW-0479">Metal-binding</keyword>
<dbReference type="AlphaFoldDB" id="A0A1L9QV74"/>
<dbReference type="GO" id="GO:0046872">
    <property type="term" value="F:metal ion binding"/>
    <property type="evidence" value="ECO:0007669"/>
    <property type="project" value="UniProtKB-KW"/>
</dbReference>
<sequence>MDETALTKQVRVCQHQSCRHLGAAQVLEAFELHRVDRVEVVAVHCLGQCGNGPMVLVLPEEVWYYRVSPQEVPAVVERHLRGGNPVKRMLYPKFHPPNS</sequence>
<dbReference type="STRING" id="1925591.BI308_05575"/>
<protein>
    <submittedName>
        <fullName evidence="4">Ferredoxin</fullName>
    </submittedName>
</protein>
<evidence type="ECO:0000256" key="2">
    <source>
        <dbReference type="ARBA" id="ARBA00023004"/>
    </source>
</evidence>
<dbReference type="CDD" id="cd02980">
    <property type="entry name" value="TRX_Fd_family"/>
    <property type="match status" value="1"/>
</dbReference>
<keyword evidence="5" id="KW-1185">Reference proteome</keyword>
<dbReference type="GO" id="GO:0051536">
    <property type="term" value="F:iron-sulfur cluster binding"/>
    <property type="evidence" value="ECO:0007669"/>
    <property type="project" value="UniProtKB-KW"/>
</dbReference>
<dbReference type="PANTHER" id="PTHR43578:SF3">
    <property type="entry name" value="NADH-QUINONE OXIDOREDUCTASE SUBUNIT F"/>
    <property type="match status" value="1"/>
</dbReference>
<proteinExistence type="predicted"/>
<dbReference type="SUPFAM" id="SSF52833">
    <property type="entry name" value="Thioredoxin-like"/>
    <property type="match status" value="1"/>
</dbReference>
<comment type="caution">
    <text evidence="4">The sequence shown here is derived from an EMBL/GenBank/DDBJ whole genome shotgun (WGS) entry which is preliminary data.</text>
</comment>
<gene>
    <name evidence="4" type="ORF">BI308_05575</name>
</gene>
<evidence type="ECO:0000256" key="3">
    <source>
        <dbReference type="ARBA" id="ARBA00023014"/>
    </source>
</evidence>
<evidence type="ECO:0000313" key="5">
    <source>
        <dbReference type="Proteomes" id="UP000183940"/>
    </source>
</evidence>
<dbReference type="Pfam" id="PF01257">
    <property type="entry name" value="2Fe-2S_thioredx"/>
    <property type="match status" value="1"/>
</dbReference>
<name>A0A1L9QV74_9CYAN</name>
<dbReference type="EMBL" id="MLAW01000006">
    <property type="protein sequence ID" value="OJJ26563.1"/>
    <property type="molecule type" value="Genomic_DNA"/>
</dbReference>
<keyword evidence="2" id="KW-0408">Iron</keyword>
<evidence type="ECO:0000313" key="4">
    <source>
        <dbReference type="EMBL" id="OJJ26563.1"/>
    </source>
</evidence>
<dbReference type="PANTHER" id="PTHR43578">
    <property type="entry name" value="NADH-QUINONE OXIDOREDUCTASE SUBUNIT F"/>
    <property type="match status" value="1"/>
</dbReference>
<dbReference type="Proteomes" id="UP000183940">
    <property type="component" value="Unassembled WGS sequence"/>
</dbReference>
<organism evidence="4 5">
    <name type="scientific">Roseofilum reptotaenium AO1-A</name>
    <dbReference type="NCBI Taxonomy" id="1925591"/>
    <lineage>
        <taxon>Bacteria</taxon>
        <taxon>Bacillati</taxon>
        <taxon>Cyanobacteriota</taxon>
        <taxon>Cyanophyceae</taxon>
        <taxon>Desertifilales</taxon>
        <taxon>Desertifilaceae</taxon>
        <taxon>Roseofilum</taxon>
    </lineage>
</organism>
<keyword evidence="3" id="KW-0411">Iron-sulfur</keyword>
<reference evidence="4" key="1">
    <citation type="submission" date="2016-10" db="EMBL/GenBank/DDBJ databases">
        <title>CRISPR-Cas defence system in Roseofilum reptotaenium: evidence of a bacteriophage-cyanobacterium arms race in the coral black band disease.</title>
        <authorList>
            <person name="Buerger P."/>
            <person name="Wood-Charlson E.M."/>
            <person name="Weynberg K.D."/>
            <person name="Willis B."/>
            <person name="Van Oppen M.J."/>
        </authorList>
    </citation>
    <scope>NUCLEOTIDE SEQUENCE [LARGE SCALE GENOMIC DNA]</scope>
    <source>
        <strain evidence="4">AO1-A</strain>
    </source>
</reference>